<protein>
    <recommendedName>
        <fullName evidence="3">HEAT repeat domain-containing protein</fullName>
    </recommendedName>
</protein>
<dbReference type="Proteomes" id="UP000223913">
    <property type="component" value="Unassembled WGS sequence"/>
</dbReference>
<comment type="caution">
    <text evidence="1">The sequence shown here is derived from an EMBL/GenBank/DDBJ whole genome shotgun (WGS) entry which is preliminary data.</text>
</comment>
<accession>A0A2D0NGY2</accession>
<reference evidence="1 2" key="1">
    <citation type="submission" date="2017-10" db="EMBL/GenBank/DDBJ databases">
        <title>The draft genome sequence of Lewinella nigricans NBRC 102662.</title>
        <authorList>
            <person name="Wang K."/>
        </authorList>
    </citation>
    <scope>NUCLEOTIDE SEQUENCE [LARGE SCALE GENOMIC DNA]</scope>
    <source>
        <strain evidence="1 2">NBRC 102662</strain>
    </source>
</reference>
<evidence type="ECO:0000313" key="2">
    <source>
        <dbReference type="Proteomes" id="UP000223913"/>
    </source>
</evidence>
<dbReference type="AlphaFoldDB" id="A0A2D0NGY2"/>
<dbReference type="RefSeq" id="WP_099148873.1">
    <property type="nucleotide sequence ID" value="NZ_PDUD01000006.1"/>
</dbReference>
<name>A0A2D0NGY2_FLAN2</name>
<sequence>MKVSIKERHLEFIARALGKYPSAQHQALIVELWRDHKYINPEAFTYISRQDRERTFQLLVPYLEAFEKNHRTIGEERLVQPMVSFLLNYDREVAVRVIATNLRTADIPYFEEFVPFVRLLKEDAFIEPLFYRLEREWNAYIVFDAVEALLVYDRPEIQERILPASRKNEEIVDQYFSRADLERTIRKMLAK</sequence>
<keyword evidence="2" id="KW-1185">Reference proteome</keyword>
<gene>
    <name evidence="1" type="ORF">CRP01_04790</name>
</gene>
<dbReference type="EMBL" id="PDUD01000006">
    <property type="protein sequence ID" value="PHN07764.1"/>
    <property type="molecule type" value="Genomic_DNA"/>
</dbReference>
<proteinExistence type="predicted"/>
<evidence type="ECO:0008006" key="3">
    <source>
        <dbReference type="Google" id="ProtNLM"/>
    </source>
</evidence>
<organism evidence="1 2">
    <name type="scientific">Flavilitoribacter nigricans (strain ATCC 23147 / DSM 23189 / NBRC 102662 / NCIMB 1420 / SS-2)</name>
    <name type="common">Lewinella nigricans</name>
    <dbReference type="NCBI Taxonomy" id="1122177"/>
    <lineage>
        <taxon>Bacteria</taxon>
        <taxon>Pseudomonadati</taxon>
        <taxon>Bacteroidota</taxon>
        <taxon>Saprospiria</taxon>
        <taxon>Saprospirales</taxon>
        <taxon>Lewinellaceae</taxon>
        <taxon>Flavilitoribacter</taxon>
    </lineage>
</organism>
<evidence type="ECO:0000313" key="1">
    <source>
        <dbReference type="EMBL" id="PHN07764.1"/>
    </source>
</evidence>